<evidence type="ECO:0000259" key="15">
    <source>
        <dbReference type="PROSITE" id="PS51462"/>
    </source>
</evidence>
<reference evidence="16 17" key="1">
    <citation type="journal article" date="2009" name="PLoS ONE">
        <title>The complete genome of Teredinibacter turnerae T7901: an intracellular endosymbiont of marine wood-boring bivalves (shipworms).</title>
        <authorList>
            <person name="Yang J.C."/>
            <person name="Madupu R."/>
            <person name="Durkin A.S."/>
            <person name="Ekborg N.A."/>
            <person name="Pedamallu C.S."/>
            <person name="Hostetler J.B."/>
            <person name="Radune D."/>
            <person name="Toms B.S."/>
            <person name="Henrissat B."/>
            <person name="Coutinho P.M."/>
            <person name="Schwarz S."/>
            <person name="Field L."/>
            <person name="Trindade-Silva A.E."/>
            <person name="Soares C.A.G."/>
            <person name="Elshahawi S."/>
            <person name="Hanora A."/>
            <person name="Schmidt E.W."/>
            <person name="Haygood M.G."/>
            <person name="Posfai J."/>
            <person name="Benner J."/>
            <person name="Madinger C."/>
            <person name="Nove J."/>
            <person name="Anton B."/>
            <person name="Chaudhary K."/>
            <person name="Foster J."/>
            <person name="Holman A."/>
            <person name="Kumar S."/>
            <person name="Lessard P.A."/>
            <person name="Luyten Y.A."/>
            <person name="Slatko B."/>
            <person name="Wood N."/>
            <person name="Wu B."/>
            <person name="Teplitski M."/>
            <person name="Mougous J.D."/>
            <person name="Ward N."/>
            <person name="Eisen J.A."/>
            <person name="Badger J.H."/>
            <person name="Distel D.L."/>
        </authorList>
    </citation>
    <scope>NUCLEOTIDE SEQUENCE [LARGE SCALE GENOMIC DNA]</scope>
    <source>
        <strain evidence="17">ATCC 39867 / T7901</strain>
    </source>
</reference>
<evidence type="ECO:0000256" key="3">
    <source>
        <dbReference type="ARBA" id="ARBA00012453"/>
    </source>
</evidence>
<dbReference type="HOGENOM" id="CLU_062658_6_1_6"/>
<dbReference type="PANTHER" id="PTHR11839">
    <property type="entry name" value="UDP/ADP-SUGAR PYROPHOSPHATASE"/>
    <property type="match status" value="1"/>
</dbReference>
<gene>
    <name evidence="16" type="ordered locus">TERTU_3923</name>
</gene>
<keyword evidence="17" id="KW-1185">Reference proteome</keyword>
<dbReference type="InterPro" id="IPR015797">
    <property type="entry name" value="NUDIX_hydrolase-like_dom_sf"/>
</dbReference>
<dbReference type="KEGG" id="ttu:TERTU_3923"/>
<comment type="function">
    <text evidence="8">Acts on ADP-mannose and ADP-glucose as well as ADP-ribose. Prevents glycogen biosynthesis. The reaction catalyzed by this enzyme is a limiting step of the gluconeogenic process.</text>
</comment>
<dbReference type="RefSeq" id="WP_015820057.1">
    <property type="nucleotide sequence ID" value="NC_012997.1"/>
</dbReference>
<dbReference type="GO" id="GO:0019144">
    <property type="term" value="F:ADP-sugar diphosphatase activity"/>
    <property type="evidence" value="ECO:0007669"/>
    <property type="project" value="TreeGrafter"/>
</dbReference>
<dbReference type="PANTHER" id="PTHR11839:SF5">
    <property type="entry name" value="ADP-RIBOSE PYROPHOSPHATASE"/>
    <property type="match status" value="1"/>
</dbReference>
<feature type="binding site" evidence="13">
    <location>
        <position position="109"/>
    </location>
    <ligand>
        <name>Mg(2+)</name>
        <dbReference type="ChEBI" id="CHEBI:18420"/>
        <label>1</label>
    </ligand>
</feature>
<evidence type="ECO:0000256" key="12">
    <source>
        <dbReference type="ARBA" id="ARBA00049546"/>
    </source>
</evidence>
<accession>C5BTK6</accession>
<dbReference type="InterPro" id="IPR004385">
    <property type="entry name" value="NDP_pyrophosphatase"/>
</dbReference>
<dbReference type="SUPFAM" id="SSF55811">
    <property type="entry name" value="Nudix"/>
    <property type="match status" value="1"/>
</dbReference>
<dbReference type="GO" id="GO:0005829">
    <property type="term" value="C:cytosol"/>
    <property type="evidence" value="ECO:0007669"/>
    <property type="project" value="TreeGrafter"/>
</dbReference>
<comment type="catalytic activity">
    <reaction evidence="12">
        <text>ADP-D-ribose + H2O = D-ribose 5-phosphate + AMP + 2 H(+)</text>
        <dbReference type="Rhea" id="RHEA:10412"/>
        <dbReference type="ChEBI" id="CHEBI:15377"/>
        <dbReference type="ChEBI" id="CHEBI:15378"/>
        <dbReference type="ChEBI" id="CHEBI:57967"/>
        <dbReference type="ChEBI" id="CHEBI:78346"/>
        <dbReference type="ChEBI" id="CHEBI:456215"/>
        <dbReference type="EC" id="3.6.1.13"/>
    </reaction>
</comment>
<name>C5BTK6_TERTT</name>
<dbReference type="InterPro" id="IPR000086">
    <property type="entry name" value="NUDIX_hydrolase_dom"/>
</dbReference>
<dbReference type="AlphaFoldDB" id="C5BTK6"/>
<evidence type="ECO:0000256" key="11">
    <source>
        <dbReference type="ARBA" id="ARBA00033056"/>
    </source>
</evidence>
<dbReference type="OrthoDB" id="5292471at2"/>
<dbReference type="GO" id="GO:0019693">
    <property type="term" value="P:ribose phosphate metabolic process"/>
    <property type="evidence" value="ECO:0007669"/>
    <property type="project" value="TreeGrafter"/>
</dbReference>
<feature type="binding site" evidence="13">
    <location>
        <position position="161"/>
    </location>
    <ligand>
        <name>Mg(2+)</name>
        <dbReference type="ChEBI" id="CHEBI:18420"/>
        <label>1</label>
    </ligand>
</feature>
<evidence type="ECO:0000256" key="14">
    <source>
        <dbReference type="PIRSR" id="PIRSR604385-3"/>
    </source>
</evidence>
<dbReference type="Gene3D" id="3.90.79.10">
    <property type="entry name" value="Nucleoside Triphosphate Pyrophosphohydrolase"/>
    <property type="match status" value="1"/>
</dbReference>
<dbReference type="CDD" id="cd24155">
    <property type="entry name" value="NUDIX_ADPRase"/>
    <property type="match status" value="1"/>
</dbReference>
<keyword evidence="6 16" id="KW-0378">Hydrolase</keyword>
<evidence type="ECO:0000256" key="7">
    <source>
        <dbReference type="ARBA" id="ARBA00022842"/>
    </source>
</evidence>
<feature type="binding site" evidence="13">
    <location>
        <position position="113"/>
    </location>
    <ligand>
        <name>Mg(2+)</name>
        <dbReference type="ChEBI" id="CHEBI:18420"/>
        <label>1</label>
    </ligand>
</feature>
<evidence type="ECO:0000256" key="5">
    <source>
        <dbReference type="ARBA" id="ARBA00022723"/>
    </source>
</evidence>
<proteinExistence type="inferred from homology"/>
<sequence>MAKFDTGMGKEAVKVLSEKTVYDGFFKMYEIKLQHKTFAGEWMEPIRRELFHRGEAAAAICYDPENDLVGLIEQFRVGAIDSEMGPWCLEVVAGMLEEGETPDELMARELAEEAGITNATLIPISRYYSTPGGCNEKIHLYAAICNLANAGGIYGLDEEHEDIRFETYPAEDVFKSMYAGRTNNSATLLGLQWIQINREKLRQGVTEFE</sequence>
<comment type="cofactor">
    <cofactor evidence="1 13">
        <name>Mg(2+)</name>
        <dbReference type="ChEBI" id="CHEBI:18420"/>
    </cofactor>
</comment>
<dbReference type="PROSITE" id="PS51462">
    <property type="entry name" value="NUDIX"/>
    <property type="match status" value="1"/>
</dbReference>
<dbReference type="GO" id="GO:0046872">
    <property type="term" value="F:metal ion binding"/>
    <property type="evidence" value="ECO:0007669"/>
    <property type="project" value="UniProtKB-KW"/>
</dbReference>
<dbReference type="NCBIfam" id="TIGR00052">
    <property type="entry name" value="nudix-type nucleoside diphosphatase, YffH/AdpP family"/>
    <property type="match status" value="1"/>
</dbReference>
<evidence type="ECO:0000313" key="16">
    <source>
        <dbReference type="EMBL" id="ACR13942.1"/>
    </source>
</evidence>
<dbReference type="eggNOG" id="COG0494">
    <property type="taxonomic scope" value="Bacteria"/>
</dbReference>
<keyword evidence="5 13" id="KW-0479">Metal-binding</keyword>
<evidence type="ECO:0000313" key="17">
    <source>
        <dbReference type="Proteomes" id="UP000009080"/>
    </source>
</evidence>
<comment type="similarity">
    <text evidence="2">Belongs to the Nudix hydrolase family. NudF subfamily.</text>
</comment>
<dbReference type="Pfam" id="PF00293">
    <property type="entry name" value="NUDIX"/>
    <property type="match status" value="1"/>
</dbReference>
<evidence type="ECO:0000256" key="9">
    <source>
        <dbReference type="ARBA" id="ARBA00030162"/>
    </source>
</evidence>
<evidence type="ECO:0000256" key="10">
    <source>
        <dbReference type="ARBA" id="ARBA00030308"/>
    </source>
</evidence>
<evidence type="ECO:0000256" key="4">
    <source>
        <dbReference type="ARBA" id="ARBA00013297"/>
    </source>
</evidence>
<feature type="domain" description="Nudix hydrolase" evidence="15">
    <location>
        <begin position="52"/>
        <end position="195"/>
    </location>
</feature>
<evidence type="ECO:0000256" key="1">
    <source>
        <dbReference type="ARBA" id="ARBA00001946"/>
    </source>
</evidence>
<evidence type="ECO:0000256" key="2">
    <source>
        <dbReference type="ARBA" id="ARBA00007482"/>
    </source>
</evidence>
<dbReference type="Proteomes" id="UP000009080">
    <property type="component" value="Chromosome"/>
</dbReference>
<evidence type="ECO:0000256" key="13">
    <source>
        <dbReference type="PIRSR" id="PIRSR604385-2"/>
    </source>
</evidence>
<keyword evidence="7 13" id="KW-0460">Magnesium</keyword>
<organism evidence="16 17">
    <name type="scientific">Teredinibacter turnerae (strain ATCC 39867 / T7901)</name>
    <dbReference type="NCBI Taxonomy" id="377629"/>
    <lineage>
        <taxon>Bacteria</taxon>
        <taxon>Pseudomonadati</taxon>
        <taxon>Pseudomonadota</taxon>
        <taxon>Gammaproteobacteria</taxon>
        <taxon>Cellvibrionales</taxon>
        <taxon>Cellvibrionaceae</taxon>
        <taxon>Teredinibacter</taxon>
    </lineage>
</organism>
<evidence type="ECO:0000256" key="6">
    <source>
        <dbReference type="ARBA" id="ARBA00022801"/>
    </source>
</evidence>
<dbReference type="STRING" id="377629.TERTU_3923"/>
<dbReference type="GO" id="GO:0047631">
    <property type="term" value="F:ADP-ribose diphosphatase activity"/>
    <property type="evidence" value="ECO:0007669"/>
    <property type="project" value="UniProtKB-EC"/>
</dbReference>
<protein>
    <recommendedName>
        <fullName evidence="4">ADP-ribose pyrophosphatase</fullName>
        <ecNumber evidence="3">3.6.1.13</ecNumber>
    </recommendedName>
    <alternativeName>
        <fullName evidence="9">ADP-ribose diphosphatase</fullName>
    </alternativeName>
    <alternativeName>
        <fullName evidence="11">ADP-ribose phosphohydrolase</fullName>
    </alternativeName>
    <alternativeName>
        <fullName evidence="10">Adenosine diphosphoribose pyrophosphatase</fullName>
    </alternativeName>
</protein>
<dbReference type="GO" id="GO:0006753">
    <property type="term" value="P:nucleoside phosphate metabolic process"/>
    <property type="evidence" value="ECO:0007669"/>
    <property type="project" value="TreeGrafter"/>
</dbReference>
<feature type="short sequence motif" description="Nudix box" evidence="14">
    <location>
        <begin position="94"/>
        <end position="116"/>
    </location>
</feature>
<dbReference type="EC" id="3.6.1.13" evidence="3"/>
<dbReference type="EMBL" id="CP001614">
    <property type="protein sequence ID" value="ACR13942.1"/>
    <property type="molecule type" value="Genomic_DNA"/>
</dbReference>
<evidence type="ECO:0000256" key="8">
    <source>
        <dbReference type="ARBA" id="ARBA00025164"/>
    </source>
</evidence>
<feature type="binding site" evidence="13">
    <location>
        <position position="93"/>
    </location>
    <ligand>
        <name>Mg(2+)</name>
        <dbReference type="ChEBI" id="CHEBI:18420"/>
        <label>1</label>
    </ligand>
</feature>